<evidence type="ECO:0000313" key="3">
    <source>
        <dbReference type="Proteomes" id="UP000032749"/>
    </source>
</evidence>
<keyword evidence="3" id="KW-1185">Reference proteome</keyword>
<dbReference type="Proteomes" id="UP000032749">
    <property type="component" value="Chromosome"/>
</dbReference>
<dbReference type="AlphaFoldDB" id="R4YND3"/>
<name>R4YND3_OLEAN</name>
<evidence type="ECO:0000313" key="2">
    <source>
        <dbReference type="EMBL" id="CCK76546.1"/>
    </source>
</evidence>
<feature type="signal peptide" evidence="1">
    <location>
        <begin position="1"/>
        <end position="21"/>
    </location>
</feature>
<gene>
    <name evidence="2" type="ORF">OLEAN_C23700</name>
</gene>
<sequence>MINKIVITAALSFSLIMSSFAELVPVGDDVLNEVSGQSGITLNAKIILGDESSFVFTNTSGKKKADATAGETGYLIVDELQGALEFEGLGFDLVSDLKNSGKSALQWTLPKKIKATNFKTTGIYISSTEEVNPGTTSTFLMGLKLNGELSLPANTQVSIFVVN</sequence>
<dbReference type="HOGENOM" id="CLU_1625393_0_0_6"/>
<protein>
    <recommendedName>
        <fullName evidence="4">Secreted protein</fullName>
    </recommendedName>
</protein>
<organism evidence="2 3">
    <name type="scientific">Oleispira antarctica RB-8</name>
    <dbReference type="NCBI Taxonomy" id="698738"/>
    <lineage>
        <taxon>Bacteria</taxon>
        <taxon>Pseudomonadati</taxon>
        <taxon>Pseudomonadota</taxon>
        <taxon>Gammaproteobacteria</taxon>
        <taxon>Oceanospirillales</taxon>
        <taxon>Oceanospirillaceae</taxon>
        <taxon>Oleispira</taxon>
    </lineage>
</organism>
<keyword evidence="1" id="KW-0732">Signal</keyword>
<reference evidence="2 3" key="1">
    <citation type="journal article" date="2013" name="Nat. Commun.">
        <title>Genome sequence and functional genomic analysis of the oil-degrading bacterium Oleispira antarctica.</title>
        <authorList>
            <person name="Kube M."/>
            <person name="Chernikova T.N."/>
            <person name="Al-Ramahi Y."/>
            <person name="Beloqui A."/>
            <person name="Lopez-Cortez N."/>
            <person name="Guazzaroni M.E."/>
            <person name="Heipieper H.J."/>
            <person name="Klages S."/>
            <person name="Kotsyurbenko O.R."/>
            <person name="Langer I."/>
            <person name="Nechitaylo T.Y."/>
            <person name="Lunsdorf H."/>
            <person name="Fernandez M."/>
            <person name="Juarez S."/>
            <person name="Ciordia S."/>
            <person name="Singer A."/>
            <person name="Kagan O."/>
            <person name="Egorova O."/>
            <person name="Petit P.A."/>
            <person name="Stogios P."/>
            <person name="Kim Y."/>
            <person name="Tchigvintsev A."/>
            <person name="Flick R."/>
            <person name="Denaro R."/>
            <person name="Genovese M."/>
            <person name="Albar J.P."/>
            <person name="Reva O.N."/>
            <person name="Martinez-Gomariz M."/>
            <person name="Tran H."/>
            <person name="Ferrer M."/>
            <person name="Savchenko A."/>
            <person name="Yakunin A.F."/>
            <person name="Yakimov M.M."/>
            <person name="Golyshina O.V."/>
            <person name="Reinhardt R."/>
            <person name="Golyshin P.N."/>
        </authorList>
    </citation>
    <scope>NUCLEOTIDE SEQUENCE [LARGE SCALE GENOMIC DNA]</scope>
</reference>
<evidence type="ECO:0008006" key="4">
    <source>
        <dbReference type="Google" id="ProtNLM"/>
    </source>
</evidence>
<dbReference type="KEGG" id="oai:OLEAN_C23700"/>
<feature type="chain" id="PRO_5004374319" description="Secreted protein" evidence="1">
    <location>
        <begin position="22"/>
        <end position="163"/>
    </location>
</feature>
<accession>R4YND3</accession>
<proteinExistence type="predicted"/>
<dbReference type="EMBL" id="FO203512">
    <property type="protein sequence ID" value="CCK76546.1"/>
    <property type="molecule type" value="Genomic_DNA"/>
</dbReference>
<dbReference type="STRING" id="698738.OLEAN_C23700"/>
<evidence type="ECO:0000256" key="1">
    <source>
        <dbReference type="SAM" id="SignalP"/>
    </source>
</evidence>